<dbReference type="Proteomes" id="UP000719942">
    <property type="component" value="Unassembled WGS sequence"/>
</dbReference>
<gene>
    <name evidence="1" type="ORF">J5W02_13930</name>
</gene>
<evidence type="ECO:0000313" key="2">
    <source>
        <dbReference type="Proteomes" id="UP000719942"/>
    </source>
</evidence>
<keyword evidence="2" id="KW-1185">Reference proteome</keyword>
<protein>
    <submittedName>
        <fullName evidence="1">Uncharacterized protein</fullName>
    </submittedName>
</protein>
<comment type="caution">
    <text evidence="1">The sequence shown here is derived from an EMBL/GenBank/DDBJ whole genome shotgun (WGS) entry which is preliminary data.</text>
</comment>
<sequence>MLKFTDKDRNFILQNFKNAGELLSASNLDDVLDPLYELIDEKGFAPPHYQDYNDFGREAQKVYDSIYFNN</sequence>
<organism evidence="1 2">
    <name type="scientific">Caproiciproducens faecalis</name>
    <dbReference type="NCBI Taxonomy" id="2820301"/>
    <lineage>
        <taxon>Bacteria</taxon>
        <taxon>Bacillati</taxon>
        <taxon>Bacillota</taxon>
        <taxon>Clostridia</taxon>
        <taxon>Eubacteriales</taxon>
        <taxon>Acutalibacteraceae</taxon>
        <taxon>Caproiciproducens</taxon>
    </lineage>
</organism>
<dbReference type="RefSeq" id="WP_219966311.1">
    <property type="nucleotide sequence ID" value="NZ_JAGFNZ010000006.1"/>
</dbReference>
<proteinExistence type="predicted"/>
<name>A0ABS7DRI8_9FIRM</name>
<evidence type="ECO:0000313" key="1">
    <source>
        <dbReference type="EMBL" id="MBW7573909.1"/>
    </source>
</evidence>
<dbReference type="EMBL" id="JAGFNZ010000006">
    <property type="protein sequence ID" value="MBW7573909.1"/>
    <property type="molecule type" value="Genomic_DNA"/>
</dbReference>
<reference evidence="1 2" key="1">
    <citation type="submission" date="2021-03" db="EMBL/GenBank/DDBJ databases">
        <title>Caproiciproducens sp. nov. isolated from feces of cow.</title>
        <authorList>
            <person name="Choi J.-Y."/>
        </authorList>
    </citation>
    <scope>NUCLEOTIDE SEQUENCE [LARGE SCALE GENOMIC DNA]</scope>
    <source>
        <strain evidence="1 2">AGMB10547</strain>
    </source>
</reference>
<accession>A0ABS7DRI8</accession>